<feature type="transmembrane region" description="Helical" evidence="9">
    <location>
        <begin position="134"/>
        <end position="159"/>
    </location>
</feature>
<dbReference type="EMBL" id="JBHMDM010000003">
    <property type="protein sequence ID" value="MFB9376583.1"/>
    <property type="molecule type" value="Genomic_DNA"/>
</dbReference>
<comment type="caution">
    <text evidence="10">The sequence shown here is derived from an EMBL/GenBank/DDBJ whole genome shotgun (WGS) entry which is preliminary data.</text>
</comment>
<dbReference type="Pfam" id="PF02632">
    <property type="entry name" value="BioY"/>
    <property type="match status" value="1"/>
</dbReference>
<dbReference type="Proteomes" id="UP001589748">
    <property type="component" value="Unassembled WGS sequence"/>
</dbReference>
<evidence type="ECO:0000256" key="4">
    <source>
        <dbReference type="ARBA" id="ARBA00022475"/>
    </source>
</evidence>
<evidence type="ECO:0000256" key="8">
    <source>
        <dbReference type="PIRNR" id="PIRNR016661"/>
    </source>
</evidence>
<evidence type="ECO:0000256" key="7">
    <source>
        <dbReference type="ARBA" id="ARBA00023136"/>
    </source>
</evidence>
<dbReference type="Gene3D" id="1.10.1760.20">
    <property type="match status" value="1"/>
</dbReference>
<proteinExistence type="inferred from homology"/>
<protein>
    <recommendedName>
        <fullName evidence="8">Biotin transporter</fullName>
    </recommendedName>
</protein>
<comment type="similarity">
    <text evidence="2 8">Belongs to the BioY family.</text>
</comment>
<keyword evidence="7 8" id="KW-0472">Membrane</keyword>
<evidence type="ECO:0000256" key="9">
    <source>
        <dbReference type="SAM" id="Phobius"/>
    </source>
</evidence>
<keyword evidence="11" id="KW-1185">Reference proteome</keyword>
<evidence type="ECO:0000256" key="2">
    <source>
        <dbReference type="ARBA" id="ARBA00010692"/>
    </source>
</evidence>
<accession>A0ABV5LRC9</accession>
<feature type="transmembrane region" description="Helical" evidence="9">
    <location>
        <begin position="75"/>
        <end position="92"/>
    </location>
</feature>
<evidence type="ECO:0000313" key="10">
    <source>
        <dbReference type="EMBL" id="MFB9376583.1"/>
    </source>
</evidence>
<keyword evidence="4 8" id="KW-1003">Cell membrane</keyword>
<evidence type="ECO:0000313" key="11">
    <source>
        <dbReference type="Proteomes" id="UP001589748"/>
    </source>
</evidence>
<evidence type="ECO:0000256" key="6">
    <source>
        <dbReference type="ARBA" id="ARBA00022989"/>
    </source>
</evidence>
<organism evidence="10 11">
    <name type="scientific">Kineococcus gynurae</name>
    <dbReference type="NCBI Taxonomy" id="452979"/>
    <lineage>
        <taxon>Bacteria</taxon>
        <taxon>Bacillati</taxon>
        <taxon>Actinomycetota</taxon>
        <taxon>Actinomycetes</taxon>
        <taxon>Kineosporiales</taxon>
        <taxon>Kineosporiaceae</taxon>
        <taxon>Kineococcus</taxon>
    </lineage>
</organism>
<gene>
    <name evidence="10" type="ORF">ACFFVI_06345</name>
</gene>
<sequence length="201" mass="20291">MSTAPPSASSRPSERPSRRRWTSRDLALVAAFAGLIAALGLPGPLYLPGNAVPVTAQTLGVMLAGSLLGWRRGAAAVGVLLVLVAAGLPLLAGGRGGLAVFAGPSVGYLLCWPLAAAVIGVLARRFLPRYPLGWGILVNVLGGIVLVYAVGVPVSAAVLGGQLWPAVVQSAAYLPGDLLKSVVAAVVTAGVLRAQPSLLRP</sequence>
<dbReference type="PANTHER" id="PTHR34295:SF4">
    <property type="entry name" value="BIOTIN TRANSPORTER BIOY-RELATED"/>
    <property type="match status" value="1"/>
</dbReference>
<keyword evidence="3 8" id="KW-0813">Transport</keyword>
<keyword evidence="6 9" id="KW-1133">Transmembrane helix</keyword>
<evidence type="ECO:0000256" key="5">
    <source>
        <dbReference type="ARBA" id="ARBA00022692"/>
    </source>
</evidence>
<feature type="transmembrane region" description="Helical" evidence="9">
    <location>
        <begin position="98"/>
        <end position="122"/>
    </location>
</feature>
<dbReference type="PIRSF" id="PIRSF016661">
    <property type="entry name" value="BioY"/>
    <property type="match status" value="1"/>
</dbReference>
<name>A0ABV5LRC9_9ACTN</name>
<comment type="subcellular location">
    <subcellularLocation>
        <location evidence="1 8">Cell membrane</location>
        <topology evidence="1 8">Multi-pass membrane protein</topology>
    </subcellularLocation>
</comment>
<evidence type="ECO:0000256" key="1">
    <source>
        <dbReference type="ARBA" id="ARBA00004651"/>
    </source>
</evidence>
<dbReference type="PANTHER" id="PTHR34295">
    <property type="entry name" value="BIOTIN TRANSPORTER BIOY"/>
    <property type="match status" value="1"/>
</dbReference>
<dbReference type="RefSeq" id="WP_380138118.1">
    <property type="nucleotide sequence ID" value="NZ_JBHLUI010000009.1"/>
</dbReference>
<feature type="transmembrane region" description="Helical" evidence="9">
    <location>
        <begin position="50"/>
        <end position="68"/>
    </location>
</feature>
<keyword evidence="5 9" id="KW-0812">Transmembrane</keyword>
<evidence type="ECO:0000256" key="3">
    <source>
        <dbReference type="ARBA" id="ARBA00022448"/>
    </source>
</evidence>
<dbReference type="InterPro" id="IPR003784">
    <property type="entry name" value="BioY"/>
</dbReference>
<reference evidence="10 11" key="1">
    <citation type="submission" date="2024-09" db="EMBL/GenBank/DDBJ databases">
        <authorList>
            <person name="Sun Q."/>
            <person name="Mori K."/>
        </authorList>
    </citation>
    <scope>NUCLEOTIDE SEQUENCE [LARGE SCALE GENOMIC DNA]</scope>
    <source>
        <strain evidence="10 11">TISTR 1856</strain>
    </source>
</reference>